<dbReference type="PANTHER" id="PTHR12110">
    <property type="entry name" value="HYDROXYPYRUVATE ISOMERASE"/>
    <property type="match status" value="1"/>
</dbReference>
<sequence length="271" mass="30664">MIELKFCISNIAWEAKDDESVYRLMRSNGYEGLEIAPTRVWDNPYGQGHSDYAHFKQQLNRYGIELTAMQSLLYREESLQLFHDESSRREMLAALEKRAVLAEMLGIRSMVFGLPKNRSYSGIDNREAFEIAADFFRQAGEMAEAYHTAFCIEAVPESYGTNFINSTAEALELVKHVGCEGFRLHLDTGTIIGNKENLSVIAAAAGYISHVHISEPFLDIPVSQGVHAAVGRELRETGYTGFISIEMKRRHDSEPLTYLESVLGHVREWYA</sequence>
<dbReference type="InterPro" id="IPR013022">
    <property type="entry name" value="Xyl_isomerase-like_TIM-brl"/>
</dbReference>
<dbReference type="SUPFAM" id="SSF51658">
    <property type="entry name" value="Xylose isomerase-like"/>
    <property type="match status" value="1"/>
</dbReference>
<dbReference type="Gene3D" id="3.20.20.150">
    <property type="entry name" value="Divalent-metal-dependent TIM barrel enzymes"/>
    <property type="match status" value="1"/>
</dbReference>
<dbReference type="RefSeq" id="WP_133230671.1">
    <property type="nucleotide sequence ID" value="NZ_SMRT01000008.1"/>
</dbReference>
<dbReference type="InterPro" id="IPR050312">
    <property type="entry name" value="IolE/XylAMocC-like"/>
</dbReference>
<dbReference type="Pfam" id="PF01261">
    <property type="entry name" value="AP_endonuc_2"/>
    <property type="match status" value="1"/>
</dbReference>
<feature type="domain" description="Xylose isomerase-like TIM barrel" evidence="1">
    <location>
        <begin position="24"/>
        <end position="258"/>
    </location>
</feature>
<reference evidence="2 3" key="1">
    <citation type="submission" date="2019-03" db="EMBL/GenBank/DDBJ databases">
        <title>This is whole genome sequence of Paenibacillus sp MS74 strain.</title>
        <authorList>
            <person name="Trinh H.N."/>
        </authorList>
    </citation>
    <scope>NUCLEOTIDE SEQUENCE [LARGE SCALE GENOMIC DNA]</scope>
    <source>
        <strain evidence="2 3">MS74</strain>
    </source>
</reference>
<gene>
    <name evidence="2" type="ORF">E1757_18320</name>
</gene>
<organism evidence="2 3">
    <name type="scientific">Paenibacillus piri</name>
    <dbReference type="NCBI Taxonomy" id="2547395"/>
    <lineage>
        <taxon>Bacteria</taxon>
        <taxon>Bacillati</taxon>
        <taxon>Bacillota</taxon>
        <taxon>Bacilli</taxon>
        <taxon>Bacillales</taxon>
        <taxon>Paenibacillaceae</taxon>
        <taxon>Paenibacillus</taxon>
    </lineage>
</organism>
<dbReference type="EMBL" id="SMRT01000008">
    <property type="protein sequence ID" value="TDF96336.1"/>
    <property type="molecule type" value="Genomic_DNA"/>
</dbReference>
<dbReference type="PANTHER" id="PTHR12110:SF21">
    <property type="entry name" value="XYLOSE ISOMERASE-LIKE TIM BARREL DOMAIN-CONTAINING PROTEIN"/>
    <property type="match status" value="1"/>
</dbReference>
<name>A0A4R5KLF5_9BACL</name>
<keyword evidence="3" id="KW-1185">Reference proteome</keyword>
<keyword evidence="2" id="KW-0413">Isomerase</keyword>
<dbReference type="AlphaFoldDB" id="A0A4R5KLF5"/>
<evidence type="ECO:0000313" key="3">
    <source>
        <dbReference type="Proteomes" id="UP000295636"/>
    </source>
</evidence>
<comment type="caution">
    <text evidence="2">The sequence shown here is derived from an EMBL/GenBank/DDBJ whole genome shotgun (WGS) entry which is preliminary data.</text>
</comment>
<evidence type="ECO:0000313" key="2">
    <source>
        <dbReference type="EMBL" id="TDF96336.1"/>
    </source>
</evidence>
<dbReference type="OrthoDB" id="9801426at2"/>
<proteinExistence type="predicted"/>
<evidence type="ECO:0000259" key="1">
    <source>
        <dbReference type="Pfam" id="PF01261"/>
    </source>
</evidence>
<protein>
    <submittedName>
        <fullName evidence="2">Sugar phosphate isomerase/epimerase</fullName>
    </submittedName>
</protein>
<dbReference type="Proteomes" id="UP000295636">
    <property type="component" value="Unassembled WGS sequence"/>
</dbReference>
<accession>A0A4R5KLF5</accession>
<dbReference type="InterPro" id="IPR036237">
    <property type="entry name" value="Xyl_isomerase-like_sf"/>
</dbReference>
<dbReference type="GO" id="GO:0016853">
    <property type="term" value="F:isomerase activity"/>
    <property type="evidence" value="ECO:0007669"/>
    <property type="project" value="UniProtKB-KW"/>
</dbReference>